<dbReference type="InterPro" id="IPR029472">
    <property type="entry name" value="Copia-like_N"/>
</dbReference>
<dbReference type="PANTHER" id="PTHR37610">
    <property type="entry name" value="CCHC-TYPE DOMAIN-CONTAINING PROTEIN"/>
    <property type="match status" value="1"/>
</dbReference>
<name>A0AAW2T5Q6_SESRA</name>
<organism evidence="2">
    <name type="scientific">Sesamum radiatum</name>
    <name type="common">Black benniseed</name>
    <dbReference type="NCBI Taxonomy" id="300843"/>
    <lineage>
        <taxon>Eukaryota</taxon>
        <taxon>Viridiplantae</taxon>
        <taxon>Streptophyta</taxon>
        <taxon>Embryophyta</taxon>
        <taxon>Tracheophyta</taxon>
        <taxon>Spermatophyta</taxon>
        <taxon>Magnoliopsida</taxon>
        <taxon>eudicotyledons</taxon>
        <taxon>Gunneridae</taxon>
        <taxon>Pentapetalae</taxon>
        <taxon>asterids</taxon>
        <taxon>lamiids</taxon>
        <taxon>Lamiales</taxon>
        <taxon>Pedaliaceae</taxon>
        <taxon>Sesamum</taxon>
    </lineage>
</organism>
<evidence type="ECO:0000313" key="2">
    <source>
        <dbReference type="EMBL" id="KAL0399697.1"/>
    </source>
</evidence>
<dbReference type="EMBL" id="JACGWJ010000009">
    <property type="protein sequence ID" value="KAL0399697.1"/>
    <property type="molecule type" value="Genomic_DNA"/>
</dbReference>
<gene>
    <name evidence="2" type="ORF">Sradi_2313000</name>
</gene>
<accession>A0AAW2T5Q6</accession>
<reference evidence="2" key="2">
    <citation type="journal article" date="2024" name="Plant">
        <title>Genomic evolution and insights into agronomic trait innovations of Sesamum species.</title>
        <authorList>
            <person name="Miao H."/>
            <person name="Wang L."/>
            <person name="Qu L."/>
            <person name="Liu H."/>
            <person name="Sun Y."/>
            <person name="Le M."/>
            <person name="Wang Q."/>
            <person name="Wei S."/>
            <person name="Zheng Y."/>
            <person name="Lin W."/>
            <person name="Duan Y."/>
            <person name="Cao H."/>
            <person name="Xiong S."/>
            <person name="Wang X."/>
            <person name="Wei L."/>
            <person name="Li C."/>
            <person name="Ma Q."/>
            <person name="Ju M."/>
            <person name="Zhao R."/>
            <person name="Li G."/>
            <person name="Mu C."/>
            <person name="Tian Q."/>
            <person name="Mei H."/>
            <person name="Zhang T."/>
            <person name="Gao T."/>
            <person name="Zhang H."/>
        </authorList>
    </citation>
    <scope>NUCLEOTIDE SEQUENCE</scope>
    <source>
        <strain evidence="2">G02</strain>
    </source>
</reference>
<comment type="caution">
    <text evidence="2">The sequence shown here is derived from an EMBL/GenBank/DDBJ whole genome shotgun (WGS) entry which is preliminary data.</text>
</comment>
<evidence type="ECO:0000259" key="1">
    <source>
        <dbReference type="Pfam" id="PF14244"/>
    </source>
</evidence>
<sequence>MILVSAVLTVSNYLAWSRAIQRALAAKMKLDFIDGTTIRPNENTEEYKRWNRIDSMVTTWILNTISKELVEAFMYLQLLDVHVVVVHVGASKEIAEMSASQQLIQFLVGLNNMYDQARSQILLLEPLPAVMKAFSMLIRMEKQLQVNVTAWNCRVEQHIRFGRKFADRWSYIADIIRTEVRRAMNDEMPMDPLKVNFVHLEEYAGPEE</sequence>
<dbReference type="AlphaFoldDB" id="A0AAW2T5Q6"/>
<dbReference type="Pfam" id="PF14244">
    <property type="entry name" value="Retrotran_gag_3"/>
    <property type="match status" value="1"/>
</dbReference>
<protein>
    <recommendedName>
        <fullName evidence="1">Retrotransposon Copia-like N-terminal domain-containing protein</fullName>
    </recommendedName>
</protein>
<proteinExistence type="predicted"/>
<reference evidence="2" key="1">
    <citation type="submission" date="2020-06" db="EMBL/GenBank/DDBJ databases">
        <authorList>
            <person name="Li T."/>
            <person name="Hu X."/>
            <person name="Zhang T."/>
            <person name="Song X."/>
            <person name="Zhang H."/>
            <person name="Dai N."/>
            <person name="Sheng W."/>
            <person name="Hou X."/>
            <person name="Wei L."/>
        </authorList>
    </citation>
    <scope>NUCLEOTIDE SEQUENCE</scope>
    <source>
        <strain evidence="2">G02</strain>
        <tissue evidence="2">Leaf</tissue>
    </source>
</reference>
<dbReference type="PANTHER" id="PTHR37610:SF40">
    <property type="entry name" value="OS01G0909600 PROTEIN"/>
    <property type="match status" value="1"/>
</dbReference>
<feature type="domain" description="Retrotransposon Copia-like N-terminal" evidence="1">
    <location>
        <begin position="1"/>
        <end position="41"/>
    </location>
</feature>